<protein>
    <submittedName>
        <fullName evidence="1">Uncharacterized protein</fullName>
    </submittedName>
</protein>
<gene>
    <name evidence="1" type="ORF">S12H4_33900</name>
</gene>
<dbReference type="AlphaFoldDB" id="X1UD91"/>
<reference evidence="1" key="1">
    <citation type="journal article" date="2014" name="Front. Microbiol.">
        <title>High frequency of phylogenetically diverse reductive dehalogenase-homologous genes in deep subseafloor sedimentary metagenomes.</title>
        <authorList>
            <person name="Kawai M."/>
            <person name="Futagami T."/>
            <person name="Toyoda A."/>
            <person name="Takaki Y."/>
            <person name="Nishi S."/>
            <person name="Hori S."/>
            <person name="Arai W."/>
            <person name="Tsubouchi T."/>
            <person name="Morono Y."/>
            <person name="Uchiyama I."/>
            <person name="Ito T."/>
            <person name="Fujiyama A."/>
            <person name="Inagaki F."/>
            <person name="Takami H."/>
        </authorList>
    </citation>
    <scope>NUCLEOTIDE SEQUENCE</scope>
    <source>
        <strain evidence="1">Expedition CK06-06</strain>
    </source>
</reference>
<comment type="caution">
    <text evidence="1">The sequence shown here is derived from an EMBL/GenBank/DDBJ whole genome shotgun (WGS) entry which is preliminary data.</text>
</comment>
<organism evidence="1">
    <name type="scientific">marine sediment metagenome</name>
    <dbReference type="NCBI Taxonomy" id="412755"/>
    <lineage>
        <taxon>unclassified sequences</taxon>
        <taxon>metagenomes</taxon>
        <taxon>ecological metagenomes</taxon>
    </lineage>
</organism>
<sequence>PLLEKTRGRFVCHILEYIFTLLNRHQGLKELVFSNFSTP</sequence>
<proteinExistence type="predicted"/>
<name>X1UD91_9ZZZZ</name>
<accession>X1UD91</accession>
<evidence type="ECO:0000313" key="1">
    <source>
        <dbReference type="EMBL" id="GAJ01527.1"/>
    </source>
</evidence>
<feature type="non-terminal residue" evidence="1">
    <location>
        <position position="1"/>
    </location>
</feature>
<dbReference type="EMBL" id="BARW01020019">
    <property type="protein sequence ID" value="GAJ01527.1"/>
    <property type="molecule type" value="Genomic_DNA"/>
</dbReference>